<dbReference type="AlphaFoldDB" id="A0A0G2GLY0"/>
<dbReference type="Proteomes" id="UP000053317">
    <property type="component" value="Unassembled WGS sequence"/>
</dbReference>
<accession>A0A0G2GLY0</accession>
<name>A0A0G2GLY0_PHACM</name>
<dbReference type="InterPro" id="IPR055561">
    <property type="entry name" value="DUF7137"/>
</dbReference>
<feature type="compositionally biased region" description="Low complexity" evidence="1">
    <location>
        <begin position="73"/>
        <end position="109"/>
    </location>
</feature>
<feature type="domain" description="DUF7137" evidence="3">
    <location>
        <begin position="108"/>
        <end position="236"/>
    </location>
</feature>
<keyword evidence="5" id="KW-1185">Reference proteome</keyword>
<reference evidence="4 5" key="2">
    <citation type="submission" date="2015-05" db="EMBL/GenBank/DDBJ databases">
        <authorList>
            <person name="Morales-Cruz A."/>
            <person name="Amrine K.C."/>
            <person name="Cantu D."/>
        </authorList>
    </citation>
    <scope>NUCLEOTIDE SEQUENCE [LARGE SCALE GENOMIC DNA]</scope>
    <source>
        <strain evidence="4">UCRPC4</strain>
    </source>
</reference>
<keyword evidence="2" id="KW-0732">Signal</keyword>
<evidence type="ECO:0000256" key="2">
    <source>
        <dbReference type="SAM" id="SignalP"/>
    </source>
</evidence>
<evidence type="ECO:0000313" key="4">
    <source>
        <dbReference type="EMBL" id="KKY24453.1"/>
    </source>
</evidence>
<feature type="chain" id="PRO_5002544694" description="DUF7137 domain-containing protein" evidence="2">
    <location>
        <begin position="21"/>
        <end position="237"/>
    </location>
</feature>
<feature type="signal peptide" evidence="2">
    <location>
        <begin position="1"/>
        <end position="20"/>
    </location>
</feature>
<evidence type="ECO:0000256" key="1">
    <source>
        <dbReference type="SAM" id="MobiDB-lite"/>
    </source>
</evidence>
<evidence type="ECO:0000259" key="3">
    <source>
        <dbReference type="Pfam" id="PF23585"/>
    </source>
</evidence>
<evidence type="ECO:0000313" key="5">
    <source>
        <dbReference type="Proteomes" id="UP000053317"/>
    </source>
</evidence>
<reference evidence="4 5" key="1">
    <citation type="submission" date="2015-05" db="EMBL/GenBank/DDBJ databases">
        <title>Distinctive expansion of gene families associated with plant cell wall degradation and secondary metabolism in the genomes of grapevine trunk pathogens.</title>
        <authorList>
            <person name="Lawrence D.P."/>
            <person name="Travadon R."/>
            <person name="Rolshausen P.E."/>
            <person name="Baumgartner K."/>
        </authorList>
    </citation>
    <scope>NUCLEOTIDE SEQUENCE [LARGE SCALE GENOMIC DNA]</scope>
    <source>
        <strain evidence="4">UCRPC4</strain>
    </source>
</reference>
<dbReference type="PANTHER" id="PTHR42028">
    <property type="entry name" value="CHROMOSOME 1, WHOLE GENOME SHOTGUN SEQUENCE"/>
    <property type="match status" value="1"/>
</dbReference>
<protein>
    <recommendedName>
        <fullName evidence="3">DUF7137 domain-containing protein</fullName>
    </recommendedName>
</protein>
<comment type="caution">
    <text evidence="4">The sequence shown here is derived from an EMBL/GenBank/DDBJ whole genome shotgun (WGS) entry which is preliminary data.</text>
</comment>
<sequence length="237" mass="24062">MHSNGAVMLLLLSLIALSSAWSWPSAPQQLGNLILERDDASSSDAQAASSTAVAAASSGAKASATAEATSTAASSDAAATTAAETTGASGTKTTKTSKTTSASIASTDSPGGVEMLEPATTAASTYYKIGDYVTFKWNYTSLSVTPTGIDIMASCSANDQLYTIALNQSVDATGAVTWDTGGYQSTATIPLLTETYTLVIYDAAQDVSATASAGHLDAAETFAFGMYIPQAYTPLNV</sequence>
<gene>
    <name evidence="4" type="ORF">UCRPC4_g02411</name>
</gene>
<feature type="region of interest" description="Disordered" evidence="1">
    <location>
        <begin position="73"/>
        <end position="115"/>
    </location>
</feature>
<dbReference type="OrthoDB" id="2435509at2759"/>
<dbReference type="EMBL" id="LCWF01000059">
    <property type="protein sequence ID" value="KKY24453.1"/>
    <property type="molecule type" value="Genomic_DNA"/>
</dbReference>
<organism evidence="4 5">
    <name type="scientific">Phaeomoniella chlamydospora</name>
    <name type="common">Phaeoacremonium chlamydosporum</name>
    <dbReference type="NCBI Taxonomy" id="158046"/>
    <lineage>
        <taxon>Eukaryota</taxon>
        <taxon>Fungi</taxon>
        <taxon>Dikarya</taxon>
        <taxon>Ascomycota</taxon>
        <taxon>Pezizomycotina</taxon>
        <taxon>Eurotiomycetes</taxon>
        <taxon>Chaetothyriomycetidae</taxon>
        <taxon>Phaeomoniellales</taxon>
        <taxon>Phaeomoniellaceae</taxon>
        <taxon>Phaeomoniella</taxon>
    </lineage>
</organism>
<dbReference type="Pfam" id="PF23585">
    <property type="entry name" value="DUF7137"/>
    <property type="match status" value="1"/>
</dbReference>
<dbReference type="PANTHER" id="PTHR42028:SF1">
    <property type="entry name" value="YALI0E30657P"/>
    <property type="match status" value="1"/>
</dbReference>
<proteinExistence type="predicted"/>